<accession>A0A7X0VZK9</accession>
<dbReference type="PANTHER" id="PTHR30055">
    <property type="entry name" value="HTH-TYPE TRANSCRIPTIONAL REGULATOR RUTR"/>
    <property type="match status" value="1"/>
</dbReference>
<dbReference type="InterPro" id="IPR050109">
    <property type="entry name" value="HTH-type_TetR-like_transc_reg"/>
</dbReference>
<evidence type="ECO:0000313" key="6">
    <source>
        <dbReference type="EMBL" id="MBB6735652.1"/>
    </source>
</evidence>
<reference evidence="6 7" key="1">
    <citation type="submission" date="2020-08" db="EMBL/GenBank/DDBJ databases">
        <title>Cohnella phylogeny.</title>
        <authorList>
            <person name="Dunlap C."/>
        </authorList>
    </citation>
    <scope>NUCLEOTIDE SEQUENCE [LARGE SCALE GENOMIC DNA]</scope>
    <source>
        <strain evidence="6 7">CBP 2801</strain>
    </source>
</reference>
<dbReference type="PANTHER" id="PTHR30055:SF151">
    <property type="entry name" value="TRANSCRIPTIONAL REGULATORY PROTEIN"/>
    <property type="match status" value="1"/>
</dbReference>
<dbReference type="GO" id="GO:0045892">
    <property type="term" value="P:negative regulation of DNA-templated transcription"/>
    <property type="evidence" value="ECO:0007669"/>
    <property type="project" value="InterPro"/>
</dbReference>
<dbReference type="Pfam" id="PF00440">
    <property type="entry name" value="TetR_N"/>
    <property type="match status" value="1"/>
</dbReference>
<keyword evidence="7" id="KW-1185">Reference proteome</keyword>
<dbReference type="GO" id="GO:0003700">
    <property type="term" value="F:DNA-binding transcription factor activity"/>
    <property type="evidence" value="ECO:0007669"/>
    <property type="project" value="TreeGrafter"/>
</dbReference>
<evidence type="ECO:0000256" key="2">
    <source>
        <dbReference type="ARBA" id="ARBA00023125"/>
    </source>
</evidence>
<protein>
    <submittedName>
        <fullName evidence="6">TetR/AcrR family transcriptional regulator</fullName>
    </submittedName>
</protein>
<evidence type="ECO:0000256" key="4">
    <source>
        <dbReference type="PROSITE-ProRule" id="PRU00335"/>
    </source>
</evidence>
<keyword evidence="2 4" id="KW-0238">DNA-binding</keyword>
<proteinExistence type="predicted"/>
<dbReference type="GO" id="GO:0000976">
    <property type="term" value="F:transcription cis-regulatory region binding"/>
    <property type="evidence" value="ECO:0007669"/>
    <property type="project" value="TreeGrafter"/>
</dbReference>
<dbReference type="InterPro" id="IPR004111">
    <property type="entry name" value="Repressor_TetR_C"/>
</dbReference>
<dbReference type="InterPro" id="IPR001647">
    <property type="entry name" value="HTH_TetR"/>
</dbReference>
<evidence type="ECO:0000256" key="3">
    <source>
        <dbReference type="ARBA" id="ARBA00023163"/>
    </source>
</evidence>
<dbReference type="RefSeq" id="WP_185133304.1">
    <property type="nucleotide sequence ID" value="NZ_JACJVO010000052.1"/>
</dbReference>
<dbReference type="PRINTS" id="PR00455">
    <property type="entry name" value="HTHTETR"/>
</dbReference>
<dbReference type="AlphaFoldDB" id="A0A7X0VZK9"/>
<feature type="domain" description="HTH tetR-type" evidence="5">
    <location>
        <begin position="36"/>
        <end position="96"/>
    </location>
</feature>
<dbReference type="Pfam" id="PF02909">
    <property type="entry name" value="TetR_C_1"/>
    <property type="match status" value="1"/>
</dbReference>
<keyword evidence="1" id="KW-0805">Transcription regulation</keyword>
<evidence type="ECO:0000313" key="7">
    <source>
        <dbReference type="Proteomes" id="UP000564644"/>
    </source>
</evidence>
<sequence length="260" mass="29165">MPDNGHLDDEVLKSLPNGVALSWGLGKKSTRGPKGELSIPKIVDAAIRIADEEGLAAVSMNRVASSLGFTTMSLYRYVNSKDDLILLMQNAVCYAPIPPEQPDWREEMRSYVRVCIQVFRDHPWFGDVPITSVPLTPGNLRIVDWGLRSMRDFPLTDYEKMSIVLLLSGYSRSCGMIMRDMDKAIQAGARPETIKGMDYSAALKRLVKRDEYPHFYPVLISGAYTEDNPEDNGVIDDFDFGLERILDGIQVYLDRKGVKA</sequence>
<dbReference type="Proteomes" id="UP000564644">
    <property type="component" value="Unassembled WGS sequence"/>
</dbReference>
<dbReference type="InterPro" id="IPR009057">
    <property type="entry name" value="Homeodomain-like_sf"/>
</dbReference>
<dbReference type="PROSITE" id="PS50977">
    <property type="entry name" value="HTH_TETR_2"/>
    <property type="match status" value="1"/>
</dbReference>
<evidence type="ECO:0000256" key="1">
    <source>
        <dbReference type="ARBA" id="ARBA00023015"/>
    </source>
</evidence>
<feature type="DNA-binding region" description="H-T-H motif" evidence="4">
    <location>
        <begin position="59"/>
        <end position="78"/>
    </location>
</feature>
<dbReference type="EMBL" id="JACJVO010000052">
    <property type="protein sequence ID" value="MBB6735652.1"/>
    <property type="molecule type" value="Genomic_DNA"/>
</dbReference>
<gene>
    <name evidence="6" type="ORF">H7C18_32550</name>
</gene>
<dbReference type="SUPFAM" id="SSF48498">
    <property type="entry name" value="Tetracyclin repressor-like, C-terminal domain"/>
    <property type="match status" value="1"/>
</dbReference>
<dbReference type="SUPFAM" id="SSF46689">
    <property type="entry name" value="Homeodomain-like"/>
    <property type="match status" value="1"/>
</dbReference>
<comment type="caution">
    <text evidence="6">The sequence shown here is derived from an EMBL/GenBank/DDBJ whole genome shotgun (WGS) entry which is preliminary data.</text>
</comment>
<dbReference type="Gene3D" id="1.10.10.60">
    <property type="entry name" value="Homeodomain-like"/>
    <property type="match status" value="1"/>
</dbReference>
<name>A0A7X0VZK9_9BACL</name>
<dbReference type="InterPro" id="IPR036271">
    <property type="entry name" value="Tet_transcr_reg_TetR-rel_C_sf"/>
</dbReference>
<evidence type="ECO:0000259" key="5">
    <source>
        <dbReference type="PROSITE" id="PS50977"/>
    </source>
</evidence>
<dbReference type="Gene3D" id="1.10.357.10">
    <property type="entry name" value="Tetracycline Repressor, domain 2"/>
    <property type="match status" value="1"/>
</dbReference>
<keyword evidence="3" id="KW-0804">Transcription</keyword>
<organism evidence="6 7">
    <name type="scientific">Cohnella zeiphila</name>
    <dbReference type="NCBI Taxonomy" id="2761120"/>
    <lineage>
        <taxon>Bacteria</taxon>
        <taxon>Bacillati</taxon>
        <taxon>Bacillota</taxon>
        <taxon>Bacilli</taxon>
        <taxon>Bacillales</taxon>
        <taxon>Paenibacillaceae</taxon>
        <taxon>Cohnella</taxon>
    </lineage>
</organism>